<dbReference type="Proteomes" id="UP000008144">
    <property type="component" value="Unassembled WGS sequence"/>
</dbReference>
<dbReference type="AlphaFoldDB" id="H2XLA9"/>
<reference evidence="3" key="1">
    <citation type="journal article" date="2002" name="Science">
        <title>The draft genome of Ciona intestinalis: insights into chordate and vertebrate origins.</title>
        <authorList>
            <person name="Dehal P."/>
            <person name="Satou Y."/>
            <person name="Campbell R.K."/>
            <person name="Chapman J."/>
            <person name="Degnan B."/>
            <person name="De Tomaso A."/>
            <person name="Davidson B."/>
            <person name="Di Gregorio A."/>
            <person name="Gelpke M."/>
            <person name="Goodstein D.M."/>
            <person name="Harafuji N."/>
            <person name="Hastings K.E."/>
            <person name="Ho I."/>
            <person name="Hotta K."/>
            <person name="Huang W."/>
            <person name="Kawashima T."/>
            <person name="Lemaire P."/>
            <person name="Martinez D."/>
            <person name="Meinertzhagen I.A."/>
            <person name="Necula S."/>
            <person name="Nonaka M."/>
            <person name="Putnam N."/>
            <person name="Rash S."/>
            <person name="Saiga H."/>
            <person name="Satake M."/>
            <person name="Terry A."/>
            <person name="Yamada L."/>
            <person name="Wang H.G."/>
            <person name="Awazu S."/>
            <person name="Azumi K."/>
            <person name="Boore J."/>
            <person name="Branno M."/>
            <person name="Chin-Bow S."/>
            <person name="DeSantis R."/>
            <person name="Doyle S."/>
            <person name="Francino P."/>
            <person name="Keys D.N."/>
            <person name="Haga S."/>
            <person name="Hayashi H."/>
            <person name="Hino K."/>
            <person name="Imai K.S."/>
            <person name="Inaba K."/>
            <person name="Kano S."/>
            <person name="Kobayashi K."/>
            <person name="Kobayashi M."/>
            <person name="Lee B.I."/>
            <person name="Makabe K.W."/>
            <person name="Manohar C."/>
            <person name="Matassi G."/>
            <person name="Medina M."/>
            <person name="Mochizuki Y."/>
            <person name="Mount S."/>
            <person name="Morishita T."/>
            <person name="Miura S."/>
            <person name="Nakayama A."/>
            <person name="Nishizaka S."/>
            <person name="Nomoto H."/>
            <person name="Ohta F."/>
            <person name="Oishi K."/>
            <person name="Rigoutsos I."/>
            <person name="Sano M."/>
            <person name="Sasaki A."/>
            <person name="Sasakura Y."/>
            <person name="Shoguchi E."/>
            <person name="Shin-i T."/>
            <person name="Spagnuolo A."/>
            <person name="Stainier D."/>
            <person name="Suzuki M.M."/>
            <person name="Tassy O."/>
            <person name="Takatori N."/>
            <person name="Tokuoka M."/>
            <person name="Yagi K."/>
            <person name="Yoshizaki F."/>
            <person name="Wada S."/>
            <person name="Zhang C."/>
            <person name="Hyatt P.D."/>
            <person name="Larimer F."/>
            <person name="Detter C."/>
            <person name="Doggett N."/>
            <person name="Glavina T."/>
            <person name="Hawkins T."/>
            <person name="Richardson P."/>
            <person name="Lucas S."/>
            <person name="Kohara Y."/>
            <person name="Levine M."/>
            <person name="Satoh N."/>
            <person name="Rokhsar D.S."/>
        </authorList>
    </citation>
    <scope>NUCLEOTIDE SEQUENCE [LARGE SCALE GENOMIC DNA]</scope>
</reference>
<reference evidence="2" key="2">
    <citation type="submission" date="2025-08" db="UniProtKB">
        <authorList>
            <consortium name="Ensembl"/>
        </authorList>
    </citation>
    <scope>IDENTIFICATION</scope>
</reference>
<keyword evidence="1" id="KW-1133">Transmembrane helix</keyword>
<dbReference type="InParanoid" id="H2XLA9"/>
<proteinExistence type="predicted"/>
<evidence type="ECO:0000256" key="1">
    <source>
        <dbReference type="SAM" id="Phobius"/>
    </source>
</evidence>
<reference evidence="2" key="3">
    <citation type="submission" date="2025-09" db="UniProtKB">
        <authorList>
            <consortium name="Ensembl"/>
        </authorList>
    </citation>
    <scope>IDENTIFICATION</scope>
</reference>
<dbReference type="HOGENOM" id="CLU_2960026_0_0_1"/>
<organism evidence="2 3">
    <name type="scientific">Ciona intestinalis</name>
    <name type="common">Transparent sea squirt</name>
    <name type="synonym">Ascidia intestinalis</name>
    <dbReference type="NCBI Taxonomy" id="7719"/>
    <lineage>
        <taxon>Eukaryota</taxon>
        <taxon>Metazoa</taxon>
        <taxon>Chordata</taxon>
        <taxon>Tunicata</taxon>
        <taxon>Ascidiacea</taxon>
        <taxon>Phlebobranchia</taxon>
        <taxon>Cionidae</taxon>
        <taxon>Ciona</taxon>
    </lineage>
</organism>
<keyword evidence="1" id="KW-0472">Membrane</keyword>
<keyword evidence="1" id="KW-0812">Transmembrane</keyword>
<evidence type="ECO:0000313" key="3">
    <source>
        <dbReference type="Proteomes" id="UP000008144"/>
    </source>
</evidence>
<keyword evidence="3" id="KW-1185">Reference proteome</keyword>
<feature type="transmembrane region" description="Helical" evidence="1">
    <location>
        <begin position="12"/>
        <end position="45"/>
    </location>
</feature>
<sequence>MRALSPHTLIYFYAVCAFRFALFQSLLCVMFNLSILLSIFIGFPYHCFTFAHCCHAWFL</sequence>
<accession>H2XLA9</accession>
<evidence type="ECO:0000313" key="2">
    <source>
        <dbReference type="Ensembl" id="ENSCINP00000030441.1"/>
    </source>
</evidence>
<name>H2XLA9_CIOIN</name>
<dbReference type="Ensembl" id="ENSCINT00000031935.1">
    <property type="protein sequence ID" value="ENSCINP00000030441.1"/>
    <property type="gene ID" value="ENSCING00000021144.1"/>
</dbReference>
<protein>
    <submittedName>
        <fullName evidence="2">Uncharacterized protein</fullName>
    </submittedName>
</protein>